<evidence type="ECO:0000313" key="1">
    <source>
        <dbReference type="EMBL" id="NEZ47514.1"/>
    </source>
</evidence>
<proteinExistence type="predicted"/>
<reference evidence="1 2" key="1">
    <citation type="submission" date="2019-04" db="EMBL/GenBank/DDBJ databases">
        <title>Genome sequencing of Clostridium botulinum Groups I-IV and Clostridium butyricum.</title>
        <authorList>
            <person name="Brunt J."/>
            <person name="Van Vliet A.H.M."/>
            <person name="Stringer S.C."/>
            <person name="Carter A.T."/>
            <person name="Peck M.W."/>
        </authorList>
    </citation>
    <scope>NUCLEOTIDE SEQUENCE [LARGE SCALE GENOMIC DNA]</scope>
    <source>
        <strain evidence="1 2">IFR 18/094</strain>
    </source>
</reference>
<protein>
    <submittedName>
        <fullName evidence="1">Uncharacterized protein</fullName>
    </submittedName>
</protein>
<comment type="caution">
    <text evidence="1">The sequence shown here is derived from an EMBL/GenBank/DDBJ whole genome shotgun (WGS) entry which is preliminary data.</text>
</comment>
<keyword evidence="2" id="KW-1185">Reference proteome</keyword>
<dbReference type="OrthoDB" id="1931989at2"/>
<evidence type="ECO:0000313" key="2">
    <source>
        <dbReference type="Proteomes" id="UP000473885"/>
    </source>
</evidence>
<gene>
    <name evidence="1" type="ORF">FDF74_09955</name>
</gene>
<dbReference type="RefSeq" id="WP_050608039.1">
    <property type="nucleotide sequence ID" value="NZ_CABKUB010000006.1"/>
</dbReference>
<accession>A0A6M0RB45</accession>
<name>A0A6M0RB45_9CLOT</name>
<sequence length="118" mass="13225">MYKICKVIKVTGEILGEEIENGTIITGNMLGKIAEKNKHERLANVFRKGSKVLGKGSSITAKVIFSTTSNFLNKSIKVSKLTTKFLEKNAVKTEVKIYGDSKEFYKNKCIDAEYKIIE</sequence>
<dbReference type="AlphaFoldDB" id="A0A6M0RB45"/>
<dbReference type="EMBL" id="SXDP01000008">
    <property type="protein sequence ID" value="NEZ47514.1"/>
    <property type="molecule type" value="Genomic_DNA"/>
</dbReference>
<organism evidence="1 2">
    <name type="scientific">Clostridium niameyense</name>
    <dbReference type="NCBI Taxonomy" id="1622073"/>
    <lineage>
        <taxon>Bacteria</taxon>
        <taxon>Bacillati</taxon>
        <taxon>Bacillota</taxon>
        <taxon>Clostridia</taxon>
        <taxon>Eubacteriales</taxon>
        <taxon>Clostridiaceae</taxon>
        <taxon>Clostridium</taxon>
    </lineage>
</organism>
<dbReference type="Proteomes" id="UP000473885">
    <property type="component" value="Unassembled WGS sequence"/>
</dbReference>